<comment type="caution">
    <text evidence="10">The sequence shown here is derived from an EMBL/GenBank/DDBJ whole genome shotgun (WGS) entry which is preliminary data.</text>
</comment>
<dbReference type="PANTHER" id="PTHR11601:SF34">
    <property type="entry name" value="CYSTEINE DESULFURASE"/>
    <property type="match status" value="1"/>
</dbReference>
<reference evidence="10" key="2">
    <citation type="submission" date="2021-04" db="EMBL/GenBank/DDBJ databases">
        <authorList>
            <person name="Gilroy R."/>
        </authorList>
    </citation>
    <scope>NUCLEOTIDE SEQUENCE</scope>
    <source>
        <strain evidence="10">12435</strain>
    </source>
</reference>
<evidence type="ECO:0000256" key="7">
    <source>
        <dbReference type="ARBA" id="ARBA00023014"/>
    </source>
</evidence>
<sequence>MTRIYLDNAATTPVDGRVLEQMLPYFSERFGNADSVHSFGREAAAAVDNARRKLAGVLGVRQSEVFFTSCGTESNNWAIKGVADEICANSVKKRIITSVIEHDSVLSSCKTVGMKGADTVYLPVGADGTVSPEALKNAINGETALVSVMAVNNETGVVQPVRELAEIAHGCGALFHTDAVQAACTQDLKALAAVSDIMSLSAHKCGGPKGAGVLYVRKGVRIGDLMDGGEQERGRRGGTVNVPAVIGCACAFELAAKERESVSAKLSRLCDIFLSRIASADGITVNGGGRAPGIVNIRAEGVTDDSLLHLLDLAGVACSAGAACSSGSSEPSHVLLAMGLTEERARGSVRVSFGRNNTEEEAEEAARRFVEAVGLARERKNK</sequence>
<organism evidence="10 11">
    <name type="scientific">Candidatus Protoclostridium stercorigallinarum</name>
    <dbReference type="NCBI Taxonomy" id="2838741"/>
    <lineage>
        <taxon>Bacteria</taxon>
        <taxon>Bacillati</taxon>
        <taxon>Bacillota</taxon>
        <taxon>Clostridia</taxon>
        <taxon>Candidatus Protoclostridium</taxon>
    </lineage>
</organism>
<dbReference type="PANTHER" id="PTHR11601">
    <property type="entry name" value="CYSTEINE DESULFURYLASE FAMILY MEMBER"/>
    <property type="match status" value="1"/>
</dbReference>
<dbReference type="GO" id="GO:0051536">
    <property type="term" value="F:iron-sulfur cluster binding"/>
    <property type="evidence" value="ECO:0007669"/>
    <property type="project" value="UniProtKB-KW"/>
</dbReference>
<dbReference type="Gene3D" id="3.90.1150.10">
    <property type="entry name" value="Aspartate Aminotransferase, domain 1"/>
    <property type="match status" value="1"/>
</dbReference>
<evidence type="ECO:0000256" key="4">
    <source>
        <dbReference type="ARBA" id="ARBA00022723"/>
    </source>
</evidence>
<keyword evidence="6" id="KW-0408">Iron</keyword>
<evidence type="ECO:0000256" key="2">
    <source>
        <dbReference type="ARBA" id="ARBA00006490"/>
    </source>
</evidence>
<evidence type="ECO:0000256" key="3">
    <source>
        <dbReference type="ARBA" id="ARBA00022679"/>
    </source>
</evidence>
<dbReference type="FunFam" id="3.40.640.10:FF:000084">
    <property type="entry name" value="IscS-like cysteine desulfurase"/>
    <property type="match status" value="1"/>
</dbReference>
<evidence type="ECO:0000256" key="6">
    <source>
        <dbReference type="ARBA" id="ARBA00023004"/>
    </source>
</evidence>
<keyword evidence="7" id="KW-0411">Iron-sulfur</keyword>
<dbReference type="InterPro" id="IPR015424">
    <property type="entry name" value="PyrdxlP-dep_Trfase"/>
</dbReference>
<dbReference type="InterPro" id="IPR015422">
    <property type="entry name" value="PyrdxlP-dep_Trfase_small"/>
</dbReference>
<name>A0A9D1PZS5_9FIRM</name>
<dbReference type="Gene3D" id="3.40.640.10">
    <property type="entry name" value="Type I PLP-dependent aspartate aminotransferase-like (Major domain)"/>
    <property type="match status" value="1"/>
</dbReference>
<evidence type="ECO:0000256" key="8">
    <source>
        <dbReference type="ARBA" id="ARBA00050776"/>
    </source>
</evidence>
<gene>
    <name evidence="10" type="ORF">H9892_04700</name>
</gene>
<evidence type="ECO:0000313" key="10">
    <source>
        <dbReference type="EMBL" id="HIW02619.1"/>
    </source>
</evidence>
<dbReference type="EMBL" id="DXHS01000074">
    <property type="protein sequence ID" value="HIW02619.1"/>
    <property type="molecule type" value="Genomic_DNA"/>
</dbReference>
<proteinExistence type="inferred from homology"/>
<comment type="cofactor">
    <cofactor evidence="1">
        <name>pyridoxal 5'-phosphate</name>
        <dbReference type="ChEBI" id="CHEBI:597326"/>
    </cofactor>
</comment>
<dbReference type="SUPFAM" id="SSF53383">
    <property type="entry name" value="PLP-dependent transferases"/>
    <property type="match status" value="1"/>
</dbReference>
<dbReference type="PIRSF" id="PIRSF005572">
    <property type="entry name" value="NifS"/>
    <property type="match status" value="1"/>
</dbReference>
<keyword evidence="3" id="KW-0808">Transferase</keyword>
<accession>A0A9D1PZS5</accession>
<reference evidence="10" key="1">
    <citation type="journal article" date="2021" name="PeerJ">
        <title>Extensive microbial diversity within the chicken gut microbiome revealed by metagenomics and culture.</title>
        <authorList>
            <person name="Gilroy R."/>
            <person name="Ravi A."/>
            <person name="Getino M."/>
            <person name="Pursley I."/>
            <person name="Horton D.L."/>
            <person name="Alikhan N.F."/>
            <person name="Baker D."/>
            <person name="Gharbi K."/>
            <person name="Hall N."/>
            <person name="Watson M."/>
            <person name="Adriaenssens E.M."/>
            <person name="Foster-Nyarko E."/>
            <person name="Jarju S."/>
            <person name="Secka A."/>
            <person name="Antonio M."/>
            <person name="Oren A."/>
            <person name="Chaudhuri R.R."/>
            <person name="La Ragione R."/>
            <person name="Hildebrand F."/>
            <person name="Pallen M.J."/>
        </authorList>
    </citation>
    <scope>NUCLEOTIDE SEQUENCE</scope>
    <source>
        <strain evidence="10">12435</strain>
    </source>
</reference>
<evidence type="ECO:0000313" key="11">
    <source>
        <dbReference type="Proteomes" id="UP000823990"/>
    </source>
</evidence>
<keyword evidence="4" id="KW-0479">Metal-binding</keyword>
<dbReference type="AlphaFoldDB" id="A0A9D1PZS5"/>
<feature type="domain" description="Aminotransferase class V" evidence="9">
    <location>
        <begin position="4"/>
        <end position="363"/>
    </location>
</feature>
<dbReference type="InterPro" id="IPR000192">
    <property type="entry name" value="Aminotrans_V_dom"/>
</dbReference>
<protein>
    <submittedName>
        <fullName evidence="10">Cysteine desulfurase</fullName>
    </submittedName>
</protein>
<evidence type="ECO:0000256" key="1">
    <source>
        <dbReference type="ARBA" id="ARBA00001933"/>
    </source>
</evidence>
<dbReference type="InterPro" id="IPR016454">
    <property type="entry name" value="Cysteine_dSase"/>
</dbReference>
<comment type="similarity">
    <text evidence="2">Belongs to the class-V pyridoxal-phosphate-dependent aminotransferase family. NifS/IscS subfamily.</text>
</comment>
<dbReference type="GO" id="GO:0031071">
    <property type="term" value="F:cysteine desulfurase activity"/>
    <property type="evidence" value="ECO:0007669"/>
    <property type="project" value="UniProtKB-EC"/>
</dbReference>
<evidence type="ECO:0000259" key="9">
    <source>
        <dbReference type="Pfam" id="PF00266"/>
    </source>
</evidence>
<comment type="catalytic activity">
    <reaction evidence="8">
        <text>(sulfur carrier)-H + L-cysteine = (sulfur carrier)-SH + L-alanine</text>
        <dbReference type="Rhea" id="RHEA:43892"/>
        <dbReference type="Rhea" id="RHEA-COMP:14737"/>
        <dbReference type="Rhea" id="RHEA-COMP:14739"/>
        <dbReference type="ChEBI" id="CHEBI:29917"/>
        <dbReference type="ChEBI" id="CHEBI:35235"/>
        <dbReference type="ChEBI" id="CHEBI:57972"/>
        <dbReference type="ChEBI" id="CHEBI:64428"/>
        <dbReference type="EC" id="2.8.1.7"/>
    </reaction>
</comment>
<dbReference type="GO" id="GO:0046872">
    <property type="term" value="F:metal ion binding"/>
    <property type="evidence" value="ECO:0007669"/>
    <property type="project" value="UniProtKB-KW"/>
</dbReference>
<dbReference type="Proteomes" id="UP000823990">
    <property type="component" value="Unassembled WGS sequence"/>
</dbReference>
<evidence type="ECO:0000256" key="5">
    <source>
        <dbReference type="ARBA" id="ARBA00022898"/>
    </source>
</evidence>
<dbReference type="InterPro" id="IPR015421">
    <property type="entry name" value="PyrdxlP-dep_Trfase_major"/>
</dbReference>
<dbReference type="Pfam" id="PF00266">
    <property type="entry name" value="Aminotran_5"/>
    <property type="match status" value="1"/>
</dbReference>
<keyword evidence="5" id="KW-0663">Pyridoxal phosphate</keyword>
<dbReference type="Gene3D" id="1.10.260.50">
    <property type="match status" value="1"/>
</dbReference>